<feature type="region of interest" description="Disordered" evidence="1">
    <location>
        <begin position="662"/>
        <end position="710"/>
    </location>
</feature>
<feature type="compositionally biased region" description="Polar residues" evidence="1">
    <location>
        <begin position="1389"/>
        <end position="1410"/>
    </location>
</feature>
<feature type="region of interest" description="Disordered" evidence="1">
    <location>
        <begin position="247"/>
        <end position="355"/>
    </location>
</feature>
<feature type="region of interest" description="Disordered" evidence="1">
    <location>
        <begin position="28"/>
        <end position="220"/>
    </location>
</feature>
<feature type="compositionally biased region" description="Polar residues" evidence="1">
    <location>
        <begin position="1008"/>
        <end position="1023"/>
    </location>
</feature>
<feature type="compositionally biased region" description="Low complexity" evidence="1">
    <location>
        <begin position="96"/>
        <end position="110"/>
    </location>
</feature>
<feature type="compositionally biased region" description="Polar residues" evidence="1">
    <location>
        <begin position="685"/>
        <end position="694"/>
    </location>
</feature>
<feature type="compositionally biased region" description="Low complexity" evidence="1">
    <location>
        <begin position="454"/>
        <end position="469"/>
    </location>
</feature>
<protein>
    <submittedName>
        <fullName evidence="2">Uncharacterized protein</fullName>
    </submittedName>
</protein>
<organism evidence="2 3">
    <name type="scientific">Elysia marginata</name>
    <dbReference type="NCBI Taxonomy" id="1093978"/>
    <lineage>
        <taxon>Eukaryota</taxon>
        <taxon>Metazoa</taxon>
        <taxon>Spiralia</taxon>
        <taxon>Lophotrochozoa</taxon>
        <taxon>Mollusca</taxon>
        <taxon>Gastropoda</taxon>
        <taxon>Heterobranchia</taxon>
        <taxon>Euthyneura</taxon>
        <taxon>Panpulmonata</taxon>
        <taxon>Sacoglossa</taxon>
        <taxon>Placobranchoidea</taxon>
        <taxon>Plakobranchidae</taxon>
        <taxon>Elysia</taxon>
    </lineage>
</organism>
<feature type="compositionally biased region" description="Low complexity" evidence="1">
    <location>
        <begin position="42"/>
        <end position="66"/>
    </location>
</feature>
<feature type="compositionally biased region" description="Polar residues" evidence="1">
    <location>
        <begin position="558"/>
        <end position="572"/>
    </location>
</feature>
<dbReference type="EMBL" id="BMAT01012007">
    <property type="protein sequence ID" value="GFR83456.1"/>
    <property type="molecule type" value="Genomic_DNA"/>
</dbReference>
<feature type="compositionally biased region" description="Polar residues" evidence="1">
    <location>
        <begin position="1445"/>
        <end position="1465"/>
    </location>
</feature>
<feature type="region of interest" description="Disordered" evidence="1">
    <location>
        <begin position="996"/>
        <end position="1037"/>
    </location>
</feature>
<feature type="compositionally biased region" description="Polar residues" evidence="1">
    <location>
        <begin position="1149"/>
        <end position="1166"/>
    </location>
</feature>
<feature type="compositionally biased region" description="Polar residues" evidence="1">
    <location>
        <begin position="153"/>
        <end position="163"/>
    </location>
</feature>
<comment type="caution">
    <text evidence="2">The sequence shown here is derived from an EMBL/GenBank/DDBJ whole genome shotgun (WGS) entry which is preliminary data.</text>
</comment>
<accession>A0AAV4GDT9</accession>
<feature type="compositionally biased region" description="Basic and acidic residues" evidence="1">
    <location>
        <begin position="119"/>
        <end position="133"/>
    </location>
</feature>
<feature type="compositionally biased region" description="Basic and acidic residues" evidence="1">
    <location>
        <begin position="278"/>
        <end position="315"/>
    </location>
</feature>
<feature type="compositionally biased region" description="Basic and acidic residues" evidence="1">
    <location>
        <begin position="478"/>
        <end position="488"/>
    </location>
</feature>
<dbReference type="Proteomes" id="UP000762676">
    <property type="component" value="Unassembled WGS sequence"/>
</dbReference>
<proteinExistence type="predicted"/>
<feature type="compositionally biased region" description="Basic residues" evidence="1">
    <location>
        <begin position="182"/>
        <end position="191"/>
    </location>
</feature>
<reference evidence="2 3" key="1">
    <citation type="journal article" date="2021" name="Elife">
        <title>Chloroplast acquisition without the gene transfer in kleptoplastic sea slugs, Plakobranchus ocellatus.</title>
        <authorList>
            <person name="Maeda T."/>
            <person name="Takahashi S."/>
            <person name="Yoshida T."/>
            <person name="Shimamura S."/>
            <person name="Takaki Y."/>
            <person name="Nagai Y."/>
            <person name="Toyoda A."/>
            <person name="Suzuki Y."/>
            <person name="Arimoto A."/>
            <person name="Ishii H."/>
            <person name="Satoh N."/>
            <person name="Nishiyama T."/>
            <person name="Hasebe M."/>
            <person name="Maruyama T."/>
            <person name="Minagawa J."/>
            <person name="Obokata J."/>
            <person name="Shigenobu S."/>
        </authorList>
    </citation>
    <scope>NUCLEOTIDE SEQUENCE [LARGE SCALE GENOMIC DNA]</scope>
</reference>
<feature type="compositionally biased region" description="Polar residues" evidence="1">
    <location>
        <begin position="74"/>
        <end position="90"/>
    </location>
</feature>
<feature type="compositionally biased region" description="Basic and acidic residues" evidence="1">
    <location>
        <begin position="382"/>
        <end position="411"/>
    </location>
</feature>
<feature type="region of interest" description="Disordered" evidence="1">
    <location>
        <begin position="553"/>
        <end position="628"/>
    </location>
</feature>
<evidence type="ECO:0000313" key="2">
    <source>
        <dbReference type="EMBL" id="GFR83456.1"/>
    </source>
</evidence>
<feature type="region of interest" description="Disordered" evidence="1">
    <location>
        <begin position="1424"/>
        <end position="1490"/>
    </location>
</feature>
<feature type="compositionally biased region" description="Polar residues" evidence="1">
    <location>
        <begin position="895"/>
        <end position="924"/>
    </location>
</feature>
<feature type="compositionally biased region" description="Gly residues" evidence="1">
    <location>
        <begin position="825"/>
        <end position="842"/>
    </location>
</feature>
<feature type="compositionally biased region" description="Basic and acidic residues" evidence="1">
    <location>
        <begin position="1339"/>
        <end position="1350"/>
    </location>
</feature>
<feature type="region of interest" description="Disordered" evidence="1">
    <location>
        <begin position="817"/>
        <end position="937"/>
    </location>
</feature>
<feature type="region of interest" description="Disordered" evidence="1">
    <location>
        <begin position="368"/>
        <end position="524"/>
    </location>
</feature>
<evidence type="ECO:0000256" key="1">
    <source>
        <dbReference type="SAM" id="MobiDB-lite"/>
    </source>
</evidence>
<gene>
    <name evidence="2" type="ORF">ElyMa_005975300</name>
</gene>
<sequence>MSSVMDDPDNVLDDLQAYLSQFSVDDSLVSDGSEFGSGSGVGVFAFPSPTSLTPRTPRTPRTPGRTPRAENPVTPGSGTPRLNSARSTVSGKIKSAHSGGPKSHSPGPSSLRQNGFVLPEHHKVESPKIKSYEKGGSSPTAKGSTGKRENHSIHSNVPNNVHIASSDVVKESETYRTPRLIHVSKKKKKKSTVAEPKPVQSNAGELSPFQVTDSETSTSFTREVKRYNGVSGLESDLSEVQRARYYGGKEEVIESASDSQRTDIDEDFGEDSQISKSEPVENSREEKFEENSSRRNFGEVTHEEKSHVERISKETSEDERDGENLGNIVSEENAGEVGSTVISDEENSTANISHVLGEAEDNRVNSALSTSSFDVKFPVLSDDEKKISEREEGDLSKVLTPRDEESKPRESGEEEAEQLTPEFSPLTHPSDEGPNFSPVSPELSTGAEVKREGSVSSRGSLARSSLGARPTTLGRESMGNKHTVDGRSRSASTGQHEKSLEENSSDDAMARSSQCSGKEKSKAETSEYTYFHFGESDVSPCVVPDCEVRASDLFDGPQVQNLSSTDSNQKPETYTVLPSGGEDNTAEEEDPTYSSLDTDRSGLIEENTSTLKIRRHPATAENDREDTAEISVTEEPIYATVNKARKLATEAVLVRVQDVCADSVSEDERSEQVLSEQEESVSKSDQAALNSASADETDEAITTDSERRYESTSDSDVIVLPIFGRTRRNLASKKYTEVLKELSVVLENRTQATRTQSMKTDRADAAAALGVTKDKDSTRDGAARPLSKSSENVNNVFVNKSLLSMLERHLVNKTESDKIIKPGVSNGGDDGGSGSTGIGGQGVNSENVVRVLKNREAVSATPPGTRENRLDSSSSGAKSPVTDSKDYPRGMPANSGPSNAFTPVEQKQSQSLHSQPGFSPNYEQSGRKTGVKPPVDTYGKRVSAKLIYNHSALLSPPKPTSPVSSYDAEVVSSADETSNILSSSSEGLLETIYSENKTSGPEEDHSMSAHSTSLGAGVDQNQYQHRKSPDEKAFSPPLTVTKHSLSWARASDLRPSPEQRKFISVSSHHNQELFTPTKVKGQKSAAPLRHHSSMHTVGAIASPRRHVARKLNKSMDANHVTTIHITGRGLQRQGKITYSEPDLIHALNQSQEASNSNGRTSITVNPQRWREDVNRSRVSSLYDTSRSKQGFIDTSRGNASASNFSLNASISNNISFGNETFDPDESVQFDKTGGPTNYSFDHSMYRSLVDGEELLTAGYQMVRVNVGSRSDTESVEIPFAQVPTSASIQDARSLGNDTYFISTGEGCTPLPVTIVRSRSSSFTAFGGGSSSGRSSSGDRSSRRPSPDRRSPLKQASHHTVMQRHHSPSRHSHHVSPFPSPRSPTFSSTIYNHPQSQYHHTQHRQSGYGNSQTTAVMRTVSLRSSAAAGTVQAKLSRSQTFDRGRPSQTSSNFNTLYRVTNQQQVHHQPIYSKKQQQQQQQHHSPRSYDAHASEGNLTRSYVYSGTSSNLNFSTISGYSRFQRGIPDDQVSNTSEASEASHLYVVLPTDGPRPVGAAPQAVKEREPQQHWQHQRRLPPDGRLG</sequence>
<name>A0AAV4GDT9_9GAST</name>
<feature type="region of interest" description="Disordered" evidence="1">
    <location>
        <begin position="1321"/>
        <end position="1410"/>
    </location>
</feature>
<keyword evidence="3" id="KW-1185">Reference proteome</keyword>
<feature type="region of interest" description="Disordered" evidence="1">
    <location>
        <begin position="1149"/>
        <end position="1181"/>
    </location>
</feature>
<feature type="region of interest" description="Disordered" evidence="1">
    <location>
        <begin position="1543"/>
        <end position="1582"/>
    </location>
</feature>
<feature type="compositionally biased region" description="Basic residues" evidence="1">
    <location>
        <begin position="1360"/>
        <end position="1373"/>
    </location>
</feature>
<feature type="compositionally biased region" description="Polar residues" evidence="1">
    <location>
        <begin position="199"/>
        <end position="220"/>
    </location>
</feature>
<evidence type="ECO:0000313" key="3">
    <source>
        <dbReference type="Proteomes" id="UP000762676"/>
    </source>
</evidence>